<dbReference type="EMBL" id="CM026421">
    <property type="protein sequence ID" value="KAG0591721.1"/>
    <property type="molecule type" value="Genomic_DNA"/>
</dbReference>
<gene>
    <name evidence="1" type="ORF">KC19_1G196200</name>
</gene>
<dbReference type="AlphaFoldDB" id="A0A8T0JAG7"/>
<evidence type="ECO:0000313" key="2">
    <source>
        <dbReference type="Proteomes" id="UP000822688"/>
    </source>
</evidence>
<sequence>MLLHKQQCASMQKERFRTLLRPIKIEFKCESHKSVPAVESLCTLSRSHKIL</sequence>
<accession>A0A8T0JAG7</accession>
<comment type="caution">
    <text evidence="1">The sequence shown here is derived from an EMBL/GenBank/DDBJ whole genome shotgun (WGS) entry which is preliminary data.</text>
</comment>
<proteinExistence type="predicted"/>
<name>A0A8T0JAG7_CERPU</name>
<dbReference type="Proteomes" id="UP000822688">
    <property type="component" value="Chromosome 1"/>
</dbReference>
<reference evidence="1" key="1">
    <citation type="submission" date="2020-06" db="EMBL/GenBank/DDBJ databases">
        <title>WGS assembly of Ceratodon purpureus strain R40.</title>
        <authorList>
            <person name="Carey S.B."/>
            <person name="Jenkins J."/>
            <person name="Shu S."/>
            <person name="Lovell J.T."/>
            <person name="Sreedasyam A."/>
            <person name="Maumus F."/>
            <person name="Tiley G.P."/>
            <person name="Fernandez-Pozo N."/>
            <person name="Barry K."/>
            <person name="Chen C."/>
            <person name="Wang M."/>
            <person name="Lipzen A."/>
            <person name="Daum C."/>
            <person name="Saski C.A."/>
            <person name="Payton A.C."/>
            <person name="Mcbreen J.C."/>
            <person name="Conrad R.E."/>
            <person name="Kollar L.M."/>
            <person name="Olsson S."/>
            <person name="Huttunen S."/>
            <person name="Landis J.B."/>
            <person name="Wickett N.J."/>
            <person name="Johnson M.G."/>
            <person name="Rensing S.A."/>
            <person name="Grimwood J."/>
            <person name="Schmutz J."/>
            <person name="Mcdaniel S.F."/>
        </authorList>
    </citation>
    <scope>NUCLEOTIDE SEQUENCE</scope>
    <source>
        <strain evidence="1">R40</strain>
    </source>
</reference>
<protein>
    <submittedName>
        <fullName evidence="1">Uncharacterized protein</fullName>
    </submittedName>
</protein>
<keyword evidence="2" id="KW-1185">Reference proteome</keyword>
<evidence type="ECO:0000313" key="1">
    <source>
        <dbReference type="EMBL" id="KAG0591721.1"/>
    </source>
</evidence>
<organism evidence="1 2">
    <name type="scientific">Ceratodon purpureus</name>
    <name type="common">Fire moss</name>
    <name type="synonym">Dicranum purpureum</name>
    <dbReference type="NCBI Taxonomy" id="3225"/>
    <lineage>
        <taxon>Eukaryota</taxon>
        <taxon>Viridiplantae</taxon>
        <taxon>Streptophyta</taxon>
        <taxon>Embryophyta</taxon>
        <taxon>Bryophyta</taxon>
        <taxon>Bryophytina</taxon>
        <taxon>Bryopsida</taxon>
        <taxon>Dicranidae</taxon>
        <taxon>Pseudoditrichales</taxon>
        <taxon>Ditrichaceae</taxon>
        <taxon>Ceratodon</taxon>
    </lineage>
</organism>